<name>A0A158KVM6_9BURK</name>
<evidence type="ECO:0000313" key="1">
    <source>
        <dbReference type="EMBL" id="SAL85005.1"/>
    </source>
</evidence>
<dbReference type="OrthoDB" id="9132449at2"/>
<proteinExistence type="predicted"/>
<dbReference type="EMBL" id="FCOL02000146">
    <property type="protein sequence ID" value="SAL85005.1"/>
    <property type="molecule type" value="Genomic_DNA"/>
</dbReference>
<comment type="caution">
    <text evidence="1">The sequence shown here is derived from an EMBL/GenBank/DDBJ whole genome shotgun (WGS) entry which is preliminary data.</text>
</comment>
<reference evidence="1" key="1">
    <citation type="submission" date="2016-01" db="EMBL/GenBank/DDBJ databases">
        <authorList>
            <person name="Peeters C."/>
        </authorList>
    </citation>
    <scope>NUCLEOTIDE SEQUENCE [LARGE SCALE GENOMIC DNA]</scope>
    <source>
        <strain evidence="1">LMG 22937</strain>
    </source>
</reference>
<accession>A0A158KVM6</accession>
<protein>
    <submittedName>
        <fullName evidence="1">Uncharacterized protein</fullName>
    </submittedName>
</protein>
<organism evidence="1 2">
    <name type="scientific">Caballeronia terrestris</name>
    <dbReference type="NCBI Taxonomy" id="1226301"/>
    <lineage>
        <taxon>Bacteria</taxon>
        <taxon>Pseudomonadati</taxon>
        <taxon>Pseudomonadota</taxon>
        <taxon>Betaproteobacteria</taxon>
        <taxon>Burkholderiales</taxon>
        <taxon>Burkholderiaceae</taxon>
        <taxon>Caballeronia</taxon>
    </lineage>
</organism>
<dbReference type="AlphaFoldDB" id="A0A158KVM6"/>
<sequence>MAEKTWSYGELTRIAEKEIDKLMAEVRTTANFEERVHLQKYAAGVLMGWMAVTFMNREEADEQRLKDKLRLAGIGHSL</sequence>
<keyword evidence="2" id="KW-1185">Reference proteome</keyword>
<dbReference type="Proteomes" id="UP000054925">
    <property type="component" value="Unassembled WGS sequence"/>
</dbReference>
<gene>
    <name evidence="1" type="ORF">AWB67_06826</name>
</gene>
<evidence type="ECO:0000313" key="2">
    <source>
        <dbReference type="Proteomes" id="UP000054925"/>
    </source>
</evidence>
<dbReference type="RefSeq" id="WP_062642899.1">
    <property type="nucleotide sequence ID" value="NZ_FCOL02000146.1"/>
</dbReference>